<gene>
    <name evidence="2" type="ORF">SAMN02927928_1036</name>
</gene>
<evidence type="ECO:0000313" key="3">
    <source>
        <dbReference type="Proteomes" id="UP000199150"/>
    </source>
</evidence>
<feature type="signal peptide" evidence="1">
    <location>
        <begin position="1"/>
        <end position="25"/>
    </location>
</feature>
<dbReference type="Proteomes" id="UP000199150">
    <property type="component" value="Unassembled WGS sequence"/>
</dbReference>
<evidence type="ECO:0000256" key="1">
    <source>
        <dbReference type="SAM" id="SignalP"/>
    </source>
</evidence>
<reference evidence="3" key="1">
    <citation type="submission" date="2016-10" db="EMBL/GenBank/DDBJ databases">
        <authorList>
            <person name="Varghese N."/>
            <person name="Submissions S."/>
        </authorList>
    </citation>
    <scope>NUCLEOTIDE SEQUENCE [LARGE SCALE GENOMIC DNA]</scope>
    <source>
        <strain evidence="3">CGMCC 1.3431</strain>
    </source>
</reference>
<accession>A0A1G4QA15</accession>
<name>A0A1G4QA15_9CAUL</name>
<protein>
    <submittedName>
        <fullName evidence="2">Uncharacterized protein</fullName>
    </submittedName>
</protein>
<dbReference type="EMBL" id="FMTS01000001">
    <property type="protein sequence ID" value="SCW41285.1"/>
    <property type="molecule type" value="Genomic_DNA"/>
</dbReference>
<dbReference type="STRING" id="260084.SAMN02927928_1036"/>
<dbReference type="OrthoDB" id="6847114at2"/>
<organism evidence="2 3">
    <name type="scientific">Asticcacaulis taihuensis</name>
    <dbReference type="NCBI Taxonomy" id="260084"/>
    <lineage>
        <taxon>Bacteria</taxon>
        <taxon>Pseudomonadati</taxon>
        <taxon>Pseudomonadota</taxon>
        <taxon>Alphaproteobacteria</taxon>
        <taxon>Caulobacterales</taxon>
        <taxon>Caulobacteraceae</taxon>
        <taxon>Asticcacaulis</taxon>
    </lineage>
</organism>
<dbReference type="AlphaFoldDB" id="A0A1G4QA15"/>
<evidence type="ECO:0000313" key="2">
    <source>
        <dbReference type="EMBL" id="SCW41285.1"/>
    </source>
</evidence>
<feature type="chain" id="PRO_5011522673" evidence="1">
    <location>
        <begin position="26"/>
        <end position="282"/>
    </location>
</feature>
<dbReference type="RefSeq" id="WP_090644456.1">
    <property type="nucleotide sequence ID" value="NZ_CBCRYE010000001.1"/>
</dbReference>
<keyword evidence="3" id="KW-1185">Reference proteome</keyword>
<proteinExistence type="predicted"/>
<keyword evidence="1" id="KW-0732">Signal</keyword>
<sequence length="282" mass="30524">MRVIKHVFCGLAALCLSAIASAANAMGGYNDCDFADLHRFETPGLNFTAGRITKATPFKPAALFEAGAPCVGLEATLCAGPTNDTIARNQPVIIAFTRAGSACIVFQQGADIRSGWVDLARINTKKARPTTFANWQGLWHADANHTKTDITVMSVADFSGKYQGQQTHPDPESIYALLTYDPAKRDSLTPQSVGLTGYAAYTFDTIGGTDTHLGMFTATTDFNGPVLLYDEAAEDRHEDRDTDCLVVMLYFGDMLAVTDQGRCGGESVRFNGTFRRTKAQLR</sequence>